<accession>A0A2T0QAG3</accession>
<comment type="caution">
    <text evidence="3">The sequence shown here is derived from an EMBL/GenBank/DDBJ whole genome shotgun (WGS) entry which is preliminary data.</text>
</comment>
<dbReference type="AlphaFoldDB" id="A0A2T0QAG3"/>
<dbReference type="InterPro" id="IPR011089">
    <property type="entry name" value="GmrSD_C"/>
</dbReference>
<feature type="domain" description="GmrSD restriction endonucleases C-terminal" evidence="2">
    <location>
        <begin position="101"/>
        <end position="203"/>
    </location>
</feature>
<dbReference type="RefSeq" id="WP_106242955.1">
    <property type="nucleotide sequence ID" value="NZ_PVZC01000002.1"/>
</dbReference>
<dbReference type="Proteomes" id="UP000237846">
    <property type="component" value="Unassembled WGS sequence"/>
</dbReference>
<name>A0A2T0QAG3_9ACTN</name>
<protein>
    <submittedName>
        <fullName evidence="3">Uncharacterized protein DUF1524</fullName>
    </submittedName>
</protein>
<dbReference type="OrthoDB" id="5196645at2"/>
<reference evidence="3 4" key="1">
    <citation type="submission" date="2018-03" db="EMBL/GenBank/DDBJ databases">
        <title>Genomic Encyclopedia of Archaeal and Bacterial Type Strains, Phase II (KMG-II): from individual species to whole genera.</title>
        <authorList>
            <person name="Goeker M."/>
        </authorList>
    </citation>
    <scope>NUCLEOTIDE SEQUENCE [LARGE SCALE GENOMIC DNA]</scope>
    <source>
        <strain evidence="3 4">DSM 45601</strain>
    </source>
</reference>
<organism evidence="3 4">
    <name type="scientific">Allonocardiopsis opalescens</name>
    <dbReference type="NCBI Taxonomy" id="1144618"/>
    <lineage>
        <taxon>Bacteria</taxon>
        <taxon>Bacillati</taxon>
        <taxon>Actinomycetota</taxon>
        <taxon>Actinomycetes</taxon>
        <taxon>Streptosporangiales</taxon>
        <taxon>Allonocardiopsis</taxon>
    </lineage>
</organism>
<keyword evidence="4" id="KW-1185">Reference proteome</keyword>
<keyword evidence="1" id="KW-0732">Signal</keyword>
<evidence type="ECO:0000259" key="2">
    <source>
        <dbReference type="Pfam" id="PF07510"/>
    </source>
</evidence>
<feature type="signal peptide" evidence="1">
    <location>
        <begin position="1"/>
        <end position="27"/>
    </location>
</feature>
<evidence type="ECO:0000256" key="1">
    <source>
        <dbReference type="SAM" id="SignalP"/>
    </source>
</evidence>
<dbReference type="PANTHER" id="PTHR24094">
    <property type="entry name" value="SECRETED PROTEIN"/>
    <property type="match status" value="1"/>
</dbReference>
<evidence type="ECO:0000313" key="3">
    <source>
        <dbReference type="EMBL" id="PRY00844.1"/>
    </source>
</evidence>
<proteinExistence type="predicted"/>
<dbReference type="PANTHER" id="PTHR24094:SF15">
    <property type="entry name" value="AMP-DEPENDENT SYNTHETASE_LIGASE DOMAIN-CONTAINING PROTEIN-RELATED"/>
    <property type="match status" value="1"/>
</dbReference>
<evidence type="ECO:0000313" key="4">
    <source>
        <dbReference type="Proteomes" id="UP000237846"/>
    </source>
</evidence>
<dbReference type="EMBL" id="PVZC01000002">
    <property type="protein sequence ID" value="PRY00844.1"/>
    <property type="molecule type" value="Genomic_DNA"/>
</dbReference>
<dbReference type="Pfam" id="PF07510">
    <property type="entry name" value="GmrSD_C"/>
    <property type="match status" value="1"/>
</dbReference>
<gene>
    <name evidence="3" type="ORF">CLV72_102476</name>
</gene>
<feature type="chain" id="PRO_5015622544" evidence="1">
    <location>
        <begin position="28"/>
        <end position="209"/>
    </location>
</feature>
<sequence length="209" mass="22520">MRRVQTAVLAVLAAAALLFGMAAPAAAAPPTPPSAATARSQLAALTTEAEGSSSPYDRDLFPHWSPVSGNCNARETVLRRDGTNVTVGNDCYPTSGSWYSPYDGVTLSSPSQVQIDHMIPLAEAWRSGADTWSTARREDFANDLATAQLWAVSGSSNQSKSDQDPAEWMPTRSAVHCLYARAWVNVKYVWRLSVDSAERSALTSILNRC</sequence>